<dbReference type="Gene3D" id="3.30.40.10">
    <property type="entry name" value="Zinc/RING finger domain, C3HC4 (zinc finger)"/>
    <property type="match status" value="1"/>
</dbReference>
<keyword evidence="5 9" id="KW-0862">Zinc</keyword>
<gene>
    <name evidence="14" type="ORF">Ocin01_04979</name>
</gene>
<accession>A0A1D2N8U6</accession>
<dbReference type="FunFam" id="3.30.40.10:FF:000016">
    <property type="entry name" value="Inhibitor of growth protein"/>
    <property type="match status" value="1"/>
</dbReference>
<keyword evidence="6 11" id="KW-0156">Chromatin regulator</keyword>
<comment type="subcellular location">
    <subcellularLocation>
        <location evidence="1 11">Nucleus</location>
    </subcellularLocation>
</comment>
<dbReference type="OMA" id="QPKGKWF"/>
<dbReference type="STRING" id="48709.A0A1D2N8U6"/>
<dbReference type="PANTHER" id="PTHR10333:SF42">
    <property type="entry name" value="INHIBITOR OF GROWTH PROTEIN 5"/>
    <property type="match status" value="1"/>
</dbReference>
<comment type="domain">
    <text evidence="11">The PHD-type zinc finger mediates the binding to H3K4me3.</text>
</comment>
<dbReference type="InterPro" id="IPR024610">
    <property type="entry name" value="ING_N_histone-binding"/>
</dbReference>
<evidence type="ECO:0000256" key="10">
    <source>
        <dbReference type="PROSITE-ProRule" id="PRU00146"/>
    </source>
</evidence>
<evidence type="ECO:0000256" key="11">
    <source>
        <dbReference type="RuleBase" id="RU361213"/>
    </source>
</evidence>
<evidence type="ECO:0000256" key="9">
    <source>
        <dbReference type="PIRSR" id="PIRSR628651-51"/>
    </source>
</evidence>
<dbReference type="GO" id="GO:0005634">
    <property type="term" value="C:nucleus"/>
    <property type="evidence" value="ECO:0007669"/>
    <property type="project" value="UniProtKB-SubCell"/>
</dbReference>
<feature type="binding site" evidence="9">
    <location>
        <position position="223"/>
    </location>
    <ligand>
        <name>Zn(2+)</name>
        <dbReference type="ChEBI" id="CHEBI:29105"/>
        <label>1</label>
    </ligand>
</feature>
<dbReference type="InterPro" id="IPR001965">
    <property type="entry name" value="Znf_PHD"/>
</dbReference>
<dbReference type="GO" id="GO:0006325">
    <property type="term" value="P:chromatin organization"/>
    <property type="evidence" value="ECO:0007669"/>
    <property type="project" value="UniProtKB-KW"/>
</dbReference>
<feature type="binding site" evidence="9">
    <location>
        <position position="217"/>
    </location>
    <ligand>
        <name>Zn(2+)</name>
        <dbReference type="ChEBI" id="CHEBI:29105"/>
        <label>2</label>
    </ligand>
</feature>
<evidence type="ECO:0000256" key="5">
    <source>
        <dbReference type="ARBA" id="ARBA00022833"/>
    </source>
</evidence>
<feature type="binding site" evidence="9">
    <location>
        <position position="201"/>
    </location>
    <ligand>
        <name>Zn(2+)</name>
        <dbReference type="ChEBI" id="CHEBI:29105"/>
        <label>1</label>
    </ligand>
</feature>
<dbReference type="AlphaFoldDB" id="A0A1D2N8U6"/>
<feature type="domain" description="PHD-type" evidence="13">
    <location>
        <begin position="196"/>
        <end position="245"/>
    </location>
</feature>
<dbReference type="GO" id="GO:0008270">
    <property type="term" value="F:zinc ion binding"/>
    <property type="evidence" value="ECO:0007669"/>
    <property type="project" value="UniProtKB-KW"/>
</dbReference>
<dbReference type="SMART" id="SM01408">
    <property type="entry name" value="ING"/>
    <property type="match status" value="1"/>
</dbReference>
<dbReference type="InterPro" id="IPR013083">
    <property type="entry name" value="Znf_RING/FYVE/PHD"/>
</dbReference>
<evidence type="ECO:0000256" key="7">
    <source>
        <dbReference type="ARBA" id="ARBA00023242"/>
    </source>
</evidence>
<dbReference type="InterPro" id="IPR028651">
    <property type="entry name" value="ING_fam"/>
</dbReference>
<comment type="similarity">
    <text evidence="2 11">Belongs to the ING family.</text>
</comment>
<dbReference type="Pfam" id="PF12998">
    <property type="entry name" value="ING"/>
    <property type="match status" value="1"/>
</dbReference>
<comment type="caution">
    <text evidence="14">The sequence shown here is derived from an EMBL/GenBank/DDBJ whole genome shotgun (WGS) entry which is preliminary data.</text>
</comment>
<feature type="binding site" evidence="9">
    <location>
        <position position="199"/>
    </location>
    <ligand>
        <name>Zn(2+)</name>
        <dbReference type="ChEBI" id="CHEBI:29105"/>
        <label>1</label>
    </ligand>
</feature>
<dbReference type="Proteomes" id="UP000094527">
    <property type="component" value="Unassembled WGS sequence"/>
</dbReference>
<dbReference type="InterPro" id="IPR019786">
    <property type="entry name" value="Zinc_finger_PHD-type_CS"/>
</dbReference>
<dbReference type="SMART" id="SM00249">
    <property type="entry name" value="PHD"/>
    <property type="match status" value="1"/>
</dbReference>
<dbReference type="CDD" id="cd15586">
    <property type="entry name" value="PHD_ING4_5"/>
    <property type="match status" value="1"/>
</dbReference>
<evidence type="ECO:0000256" key="1">
    <source>
        <dbReference type="ARBA" id="ARBA00004123"/>
    </source>
</evidence>
<evidence type="ECO:0000256" key="4">
    <source>
        <dbReference type="ARBA" id="ARBA00022771"/>
    </source>
</evidence>
<organism evidence="14 15">
    <name type="scientific">Orchesella cincta</name>
    <name type="common">Springtail</name>
    <name type="synonym">Podura cincta</name>
    <dbReference type="NCBI Taxonomy" id="48709"/>
    <lineage>
        <taxon>Eukaryota</taxon>
        <taxon>Metazoa</taxon>
        <taxon>Ecdysozoa</taxon>
        <taxon>Arthropoda</taxon>
        <taxon>Hexapoda</taxon>
        <taxon>Collembola</taxon>
        <taxon>Entomobryomorpha</taxon>
        <taxon>Entomobryoidea</taxon>
        <taxon>Orchesellidae</taxon>
        <taxon>Orchesellinae</taxon>
        <taxon>Orchesella</taxon>
    </lineage>
</organism>
<keyword evidence="15" id="KW-1185">Reference proteome</keyword>
<keyword evidence="4 10" id="KW-0863">Zinc-finger</keyword>
<feature type="compositionally biased region" description="Basic and acidic residues" evidence="12">
    <location>
        <begin position="138"/>
        <end position="154"/>
    </location>
</feature>
<reference evidence="14 15" key="1">
    <citation type="journal article" date="2016" name="Genome Biol. Evol.">
        <title>Gene Family Evolution Reflects Adaptation to Soil Environmental Stressors in the Genome of the Collembolan Orchesella cincta.</title>
        <authorList>
            <person name="Faddeeva-Vakhrusheva A."/>
            <person name="Derks M.F."/>
            <person name="Anvar S.Y."/>
            <person name="Agamennone V."/>
            <person name="Suring W."/>
            <person name="Smit S."/>
            <person name="van Straalen N.M."/>
            <person name="Roelofs D."/>
        </authorList>
    </citation>
    <scope>NUCLEOTIDE SEQUENCE [LARGE SCALE GENOMIC DNA]</scope>
    <source>
        <tissue evidence="14">Mixed pool</tissue>
    </source>
</reference>
<comment type="subunit">
    <text evidence="11">Component of an histone acetyltransferase complex. Interacts with H3K4me3 and to a lesser extent with H3K4me2.</text>
</comment>
<keyword evidence="7 11" id="KW-0539">Nucleus</keyword>
<dbReference type="InterPro" id="IPR011011">
    <property type="entry name" value="Znf_FYVE_PHD"/>
</dbReference>
<dbReference type="EMBL" id="LJIJ01000143">
    <property type="protein sequence ID" value="ODN01682.1"/>
    <property type="molecule type" value="Genomic_DNA"/>
</dbReference>
<proteinExistence type="inferred from homology"/>
<dbReference type="PROSITE" id="PS50016">
    <property type="entry name" value="ZF_PHD_2"/>
    <property type="match status" value="1"/>
</dbReference>
<dbReference type="Gene3D" id="6.10.140.1740">
    <property type="match status" value="1"/>
</dbReference>
<evidence type="ECO:0000256" key="12">
    <source>
        <dbReference type="SAM" id="MobiDB-lite"/>
    </source>
</evidence>
<evidence type="ECO:0000259" key="13">
    <source>
        <dbReference type="PROSITE" id="PS50016"/>
    </source>
</evidence>
<evidence type="ECO:0000256" key="6">
    <source>
        <dbReference type="ARBA" id="ARBA00022853"/>
    </source>
</evidence>
<dbReference type="Pfam" id="PF23011">
    <property type="entry name" value="PHD-1st_NSD"/>
    <property type="match status" value="1"/>
</dbReference>
<feature type="site" description="Histone H3K4me3 binding" evidence="8">
    <location>
        <position position="213"/>
    </location>
</feature>
<feature type="site" description="Histone H3K4me3 binding" evidence="8">
    <location>
        <position position="221"/>
    </location>
</feature>
<feature type="binding site" evidence="9">
    <location>
        <position position="212"/>
    </location>
    <ligand>
        <name>Zn(2+)</name>
        <dbReference type="ChEBI" id="CHEBI:29105"/>
        <label>2</label>
    </ligand>
</feature>
<evidence type="ECO:0000313" key="15">
    <source>
        <dbReference type="Proteomes" id="UP000094527"/>
    </source>
</evidence>
<dbReference type="CDD" id="cd16859">
    <property type="entry name" value="ING_ING4_5"/>
    <property type="match status" value="1"/>
</dbReference>
<feature type="binding site" evidence="9">
    <location>
        <position position="242"/>
    </location>
    <ligand>
        <name>Zn(2+)</name>
        <dbReference type="ChEBI" id="CHEBI:29105"/>
        <label>2</label>
    </ligand>
</feature>
<feature type="binding site" evidence="9">
    <location>
        <position position="239"/>
    </location>
    <ligand>
        <name>Zn(2+)</name>
        <dbReference type="ChEBI" id="CHEBI:29105"/>
        <label>2</label>
    </ligand>
</feature>
<evidence type="ECO:0000313" key="14">
    <source>
        <dbReference type="EMBL" id="ODN01682.1"/>
    </source>
</evidence>
<keyword evidence="3 9" id="KW-0479">Metal-binding</keyword>
<evidence type="ECO:0000256" key="3">
    <source>
        <dbReference type="ARBA" id="ARBA00022723"/>
    </source>
</evidence>
<dbReference type="OrthoDB" id="5411773at2759"/>
<dbReference type="InterPro" id="IPR059153">
    <property type="entry name" value="NSD_PHD-1st"/>
</dbReference>
<dbReference type="SUPFAM" id="SSF57903">
    <property type="entry name" value="FYVE/PHD zinc finger"/>
    <property type="match status" value="1"/>
</dbReference>
<dbReference type="InterPro" id="IPR019787">
    <property type="entry name" value="Znf_PHD-finger"/>
</dbReference>
<feature type="site" description="Histone H3K4me3 binding" evidence="8">
    <location>
        <position position="209"/>
    </location>
</feature>
<protein>
    <recommendedName>
        <fullName evidence="11">Inhibitor of growth protein</fullName>
    </recommendedName>
</protein>
<dbReference type="GO" id="GO:0006355">
    <property type="term" value="P:regulation of DNA-templated transcription"/>
    <property type="evidence" value="ECO:0007669"/>
    <property type="project" value="TreeGrafter"/>
</dbReference>
<sequence>MTTAIYLEHYLESLESLPVELQRNFKLMRDLDGRAQSIMQEIDRLGDEFLQIAGEATPEKKKEHVAKIHKLFNKAKEYGDDKVQLAIQTYELVDKHIRRLDSDLARFESEIKNGSGNSASPPQPDPAPPATNKRGRKREKESKKSKAEADDKNTKGASASPARKKHKSEIVIAAEQVASSGTAGDVLDMPVDPNEPTYCICHQVSYGEMIACDNPECTIEWFHIGCMGLSSIPKGKWYCPKCQPARKK</sequence>
<feature type="binding site" evidence="9">
    <location>
        <position position="226"/>
    </location>
    <ligand>
        <name>Zn(2+)</name>
        <dbReference type="ChEBI" id="CHEBI:29105"/>
        <label>1</label>
    </ligand>
</feature>
<evidence type="ECO:0000256" key="8">
    <source>
        <dbReference type="PIRSR" id="PIRSR628651-50"/>
    </source>
</evidence>
<dbReference type="PROSITE" id="PS01359">
    <property type="entry name" value="ZF_PHD_1"/>
    <property type="match status" value="1"/>
</dbReference>
<name>A0A1D2N8U6_ORCCI</name>
<feature type="site" description="Histone H3K4me3 binding" evidence="8">
    <location>
        <position position="198"/>
    </location>
</feature>
<feature type="region of interest" description="Disordered" evidence="12">
    <location>
        <begin position="111"/>
        <end position="169"/>
    </location>
</feature>
<dbReference type="PANTHER" id="PTHR10333">
    <property type="entry name" value="INHIBITOR OF GROWTH PROTEIN"/>
    <property type="match status" value="1"/>
</dbReference>
<evidence type="ECO:0000256" key="2">
    <source>
        <dbReference type="ARBA" id="ARBA00010210"/>
    </source>
</evidence>
<comment type="function">
    <text evidence="11">Component of an histone acetyltransferase complex.</text>
</comment>